<protein>
    <recommendedName>
        <fullName evidence="1">UPF0311 protein IQ276_07250</fullName>
    </recommendedName>
</protein>
<comment type="similarity">
    <text evidence="1">Belongs to the UPF0311 family.</text>
</comment>
<dbReference type="Gene3D" id="2.40.160.20">
    <property type="match status" value="1"/>
</dbReference>
<dbReference type="EMBL" id="JADEXS010000067">
    <property type="protein sequence ID" value="MBE9022233.1"/>
    <property type="molecule type" value="Genomic_DNA"/>
</dbReference>
<keyword evidence="3" id="KW-1185">Reference proteome</keyword>
<dbReference type="PANTHER" id="PTHR37315:SF1">
    <property type="entry name" value="UPF0311 PROTEIN BLR7842"/>
    <property type="match status" value="1"/>
</dbReference>
<dbReference type="RefSeq" id="WP_193914786.1">
    <property type="nucleotide sequence ID" value="NZ_JADEXS020000001.1"/>
</dbReference>
<name>A0A8J7CXC5_DESMC</name>
<dbReference type="InterPro" id="IPR020915">
    <property type="entry name" value="UPF0311"/>
</dbReference>
<gene>
    <name evidence="2" type="ORF">IQ276_07250</name>
</gene>
<accession>A0A8J7CXC5</accession>
<comment type="caution">
    <text evidence="2">The sequence shown here is derived from an EMBL/GenBank/DDBJ whole genome shotgun (WGS) entry which is preliminary data.</text>
</comment>
<dbReference type="Proteomes" id="UP000622533">
    <property type="component" value="Unassembled WGS sequence"/>
</dbReference>
<sequence>MKLEPLLTLRVHITAPLESGTGPYGSRLIFNIGGGTFEGARLRGKVLPSGGDWILVDAEGVWHLDVRLLLETEDGARIYVQYHGVVVMNEKIGTALAGGGVTEYGDTYFMTQLRFETGDARYGWLNRVVAVGEGRLESGVVEYRVYELVNDSN</sequence>
<evidence type="ECO:0000256" key="1">
    <source>
        <dbReference type="HAMAP-Rule" id="MF_00775"/>
    </source>
</evidence>
<dbReference type="PANTHER" id="PTHR37315">
    <property type="entry name" value="UPF0311 PROTEIN BLR7842"/>
    <property type="match status" value="1"/>
</dbReference>
<dbReference type="HAMAP" id="MF_00775">
    <property type="entry name" value="UPF0311"/>
    <property type="match status" value="1"/>
</dbReference>
<dbReference type="AlphaFoldDB" id="A0A8J7CXC5"/>
<dbReference type="Pfam" id="PF11578">
    <property type="entry name" value="DUF3237"/>
    <property type="match status" value="1"/>
</dbReference>
<evidence type="ECO:0000313" key="2">
    <source>
        <dbReference type="EMBL" id="MBE9022233.1"/>
    </source>
</evidence>
<proteinExistence type="inferred from homology"/>
<reference evidence="2" key="1">
    <citation type="submission" date="2020-10" db="EMBL/GenBank/DDBJ databases">
        <authorList>
            <person name="Castelo-Branco R."/>
            <person name="Eusebio N."/>
            <person name="Adriana R."/>
            <person name="Vieira A."/>
            <person name="Brugerolle De Fraissinette N."/>
            <person name="Rezende De Castro R."/>
            <person name="Schneider M.P."/>
            <person name="Vasconcelos V."/>
            <person name="Leao P.N."/>
        </authorList>
    </citation>
    <scope>NUCLEOTIDE SEQUENCE</scope>
    <source>
        <strain evidence="2">LEGE 12446</strain>
    </source>
</reference>
<evidence type="ECO:0000313" key="3">
    <source>
        <dbReference type="Proteomes" id="UP000622533"/>
    </source>
</evidence>
<organism evidence="2 3">
    <name type="scientific">Desmonostoc muscorum LEGE 12446</name>
    <dbReference type="NCBI Taxonomy" id="1828758"/>
    <lineage>
        <taxon>Bacteria</taxon>
        <taxon>Bacillati</taxon>
        <taxon>Cyanobacteriota</taxon>
        <taxon>Cyanophyceae</taxon>
        <taxon>Nostocales</taxon>
        <taxon>Nostocaceae</taxon>
        <taxon>Desmonostoc</taxon>
    </lineage>
</organism>